<dbReference type="InterPro" id="IPR007374">
    <property type="entry name" value="ASCH_domain"/>
</dbReference>
<organism evidence="2 3">
    <name type="scientific">Adiantum capillus-veneris</name>
    <name type="common">Maidenhair fern</name>
    <dbReference type="NCBI Taxonomy" id="13818"/>
    <lineage>
        <taxon>Eukaryota</taxon>
        <taxon>Viridiplantae</taxon>
        <taxon>Streptophyta</taxon>
        <taxon>Embryophyta</taxon>
        <taxon>Tracheophyta</taxon>
        <taxon>Polypodiopsida</taxon>
        <taxon>Polypodiidae</taxon>
        <taxon>Polypodiales</taxon>
        <taxon>Pteridineae</taxon>
        <taxon>Pteridaceae</taxon>
        <taxon>Vittarioideae</taxon>
        <taxon>Adiantum</taxon>
    </lineage>
</organism>
<gene>
    <name evidence="2" type="ORF">GOP47_0004432</name>
</gene>
<keyword evidence="3" id="KW-1185">Reference proteome</keyword>
<dbReference type="PANTHER" id="PTHR34204">
    <property type="entry name" value="RNA-BINDING ASCH DOMAIN PROTEIN"/>
    <property type="match status" value="1"/>
</dbReference>
<evidence type="ECO:0000313" key="2">
    <source>
        <dbReference type="EMBL" id="KAI5081249.1"/>
    </source>
</evidence>
<feature type="domain" description="ASCH" evidence="1">
    <location>
        <begin position="105"/>
        <end position="205"/>
    </location>
</feature>
<dbReference type="OrthoDB" id="112749at2759"/>
<dbReference type="Pfam" id="PF04266">
    <property type="entry name" value="ASCH"/>
    <property type="match status" value="1"/>
</dbReference>
<evidence type="ECO:0000313" key="3">
    <source>
        <dbReference type="Proteomes" id="UP000886520"/>
    </source>
</evidence>
<dbReference type="InterPro" id="IPR015947">
    <property type="entry name" value="PUA-like_sf"/>
</dbReference>
<dbReference type="Gene3D" id="2.30.130.30">
    <property type="entry name" value="Hypothetical protein"/>
    <property type="match status" value="1"/>
</dbReference>
<dbReference type="CDD" id="cd06555">
    <property type="entry name" value="ASCH_PF0470_like"/>
    <property type="match status" value="1"/>
</dbReference>
<dbReference type="SUPFAM" id="SSF88697">
    <property type="entry name" value="PUA domain-like"/>
    <property type="match status" value="1"/>
</dbReference>
<protein>
    <recommendedName>
        <fullName evidence="1">ASCH domain-containing protein</fullName>
    </recommendedName>
</protein>
<evidence type="ECO:0000259" key="1">
    <source>
        <dbReference type="Pfam" id="PF04266"/>
    </source>
</evidence>
<proteinExistence type="predicted"/>
<reference evidence="2" key="1">
    <citation type="submission" date="2021-01" db="EMBL/GenBank/DDBJ databases">
        <title>Adiantum capillus-veneris genome.</title>
        <authorList>
            <person name="Fang Y."/>
            <person name="Liao Q."/>
        </authorList>
    </citation>
    <scope>NUCLEOTIDE SEQUENCE</scope>
    <source>
        <strain evidence="2">H3</strain>
        <tissue evidence="2">Leaf</tissue>
    </source>
</reference>
<dbReference type="AlphaFoldDB" id="A0A9D4ZMU3"/>
<name>A0A9D4ZMU3_ADICA</name>
<comment type="caution">
    <text evidence="2">The sequence shown here is derived from an EMBL/GenBank/DDBJ whole genome shotgun (WGS) entry which is preliminary data.</text>
</comment>
<dbReference type="Proteomes" id="UP000886520">
    <property type="component" value="Chromosome 4"/>
</dbReference>
<dbReference type="EMBL" id="JABFUD020000004">
    <property type="protein sequence ID" value="KAI5081249.1"/>
    <property type="molecule type" value="Genomic_DNA"/>
</dbReference>
<dbReference type="PANTHER" id="PTHR34204:SF2">
    <property type="entry name" value="RNA-BINDING ASCH DOMAIN PROTEIN"/>
    <property type="match status" value="1"/>
</dbReference>
<sequence length="231" mass="25999">MLGWRRCCRCAWPTPQLPSTCRPTSLQCYSPPWMLYALQLSVPAFLVPLYFDRLSGAEALGLDEPVYKQLATALLVYTKTSAPSCTIFQLVTTMRELMNCRTFRLHVQEPFFSQLKDGSKVIEGRCADGVYNSILPGDVLLFNDNLLVAVKRVNHYCSFSEMLEVEGMDHVLPCVTSMKEGVAVYRSFYPREKELSKGVLAIHVEHICEARQPLTIVQNILKVASSLVGED</sequence>
<accession>A0A9D4ZMU3</accession>